<accession>A0ACC2N255</accession>
<gene>
    <name evidence="1" type="ORF">QAD02_006730</name>
</gene>
<sequence length="106" mass="12145">MTEESNVVQEPKSLLRPKASNYSRSVSSIGTQTQFDALPLNSRQICRNPYANYFINEARANYRFKKSMPVTDIQVPLVINLPKLKDDGTSDIEQFYTKIQIHHGLQ</sequence>
<protein>
    <submittedName>
        <fullName evidence="1">Uncharacterized protein</fullName>
    </submittedName>
</protein>
<organism evidence="1 2">
    <name type="scientific">Eretmocerus hayati</name>
    <dbReference type="NCBI Taxonomy" id="131215"/>
    <lineage>
        <taxon>Eukaryota</taxon>
        <taxon>Metazoa</taxon>
        <taxon>Ecdysozoa</taxon>
        <taxon>Arthropoda</taxon>
        <taxon>Hexapoda</taxon>
        <taxon>Insecta</taxon>
        <taxon>Pterygota</taxon>
        <taxon>Neoptera</taxon>
        <taxon>Endopterygota</taxon>
        <taxon>Hymenoptera</taxon>
        <taxon>Apocrita</taxon>
        <taxon>Proctotrupomorpha</taxon>
        <taxon>Chalcidoidea</taxon>
        <taxon>Aphelinidae</taxon>
        <taxon>Aphelininae</taxon>
        <taxon>Eretmocerus</taxon>
    </lineage>
</organism>
<name>A0ACC2N255_9HYME</name>
<evidence type="ECO:0000313" key="2">
    <source>
        <dbReference type="Proteomes" id="UP001239111"/>
    </source>
</evidence>
<keyword evidence="2" id="KW-1185">Reference proteome</keyword>
<evidence type="ECO:0000313" key="1">
    <source>
        <dbReference type="EMBL" id="KAJ8665068.1"/>
    </source>
</evidence>
<reference evidence="1" key="1">
    <citation type="submission" date="2023-04" db="EMBL/GenBank/DDBJ databases">
        <title>A chromosome-level genome assembly of the parasitoid wasp Eretmocerus hayati.</title>
        <authorList>
            <person name="Zhong Y."/>
            <person name="Liu S."/>
            <person name="Liu Y."/>
        </authorList>
    </citation>
    <scope>NUCLEOTIDE SEQUENCE</scope>
    <source>
        <strain evidence="1">ZJU_SS_LIU_2023</strain>
    </source>
</reference>
<dbReference type="Proteomes" id="UP001239111">
    <property type="component" value="Chromosome 4"/>
</dbReference>
<comment type="caution">
    <text evidence="1">The sequence shown here is derived from an EMBL/GenBank/DDBJ whole genome shotgun (WGS) entry which is preliminary data.</text>
</comment>
<proteinExistence type="predicted"/>
<dbReference type="EMBL" id="CM056744">
    <property type="protein sequence ID" value="KAJ8665068.1"/>
    <property type="molecule type" value="Genomic_DNA"/>
</dbReference>